<name>A0A9P6Q277_9FUNG</name>
<feature type="compositionally biased region" description="Low complexity" evidence="1">
    <location>
        <begin position="273"/>
        <end position="286"/>
    </location>
</feature>
<feature type="compositionally biased region" description="Basic and acidic residues" evidence="1">
    <location>
        <begin position="255"/>
        <end position="268"/>
    </location>
</feature>
<keyword evidence="3" id="KW-1185">Reference proteome</keyword>
<dbReference type="EMBL" id="JAAAJA010000200">
    <property type="protein sequence ID" value="KAG0258963.1"/>
    <property type="molecule type" value="Genomic_DNA"/>
</dbReference>
<evidence type="ECO:0000313" key="2">
    <source>
        <dbReference type="EMBL" id="KAG0258963.1"/>
    </source>
</evidence>
<reference evidence="2" key="1">
    <citation type="journal article" date="2020" name="Fungal Divers.">
        <title>Resolving the Mortierellaceae phylogeny through synthesis of multi-gene phylogenetics and phylogenomics.</title>
        <authorList>
            <person name="Vandepol N."/>
            <person name="Liber J."/>
            <person name="Desiro A."/>
            <person name="Na H."/>
            <person name="Kennedy M."/>
            <person name="Barry K."/>
            <person name="Grigoriev I.V."/>
            <person name="Miller A.N."/>
            <person name="O'Donnell K."/>
            <person name="Stajich J.E."/>
            <person name="Bonito G."/>
        </authorList>
    </citation>
    <scope>NUCLEOTIDE SEQUENCE</scope>
    <source>
        <strain evidence="2">KOD948</strain>
    </source>
</reference>
<dbReference type="AlphaFoldDB" id="A0A9P6Q277"/>
<evidence type="ECO:0000256" key="1">
    <source>
        <dbReference type="SAM" id="MobiDB-lite"/>
    </source>
</evidence>
<feature type="compositionally biased region" description="Low complexity" evidence="1">
    <location>
        <begin position="152"/>
        <end position="184"/>
    </location>
</feature>
<evidence type="ECO:0000313" key="3">
    <source>
        <dbReference type="Proteomes" id="UP000726737"/>
    </source>
</evidence>
<dbReference type="Proteomes" id="UP000726737">
    <property type="component" value="Unassembled WGS sequence"/>
</dbReference>
<gene>
    <name evidence="2" type="ORF">BG011_002966</name>
</gene>
<feature type="region of interest" description="Disordered" evidence="1">
    <location>
        <begin position="208"/>
        <end position="304"/>
    </location>
</feature>
<dbReference type="OrthoDB" id="2447934at2759"/>
<organism evidence="2 3">
    <name type="scientific">Mortierella polycephala</name>
    <dbReference type="NCBI Taxonomy" id="41804"/>
    <lineage>
        <taxon>Eukaryota</taxon>
        <taxon>Fungi</taxon>
        <taxon>Fungi incertae sedis</taxon>
        <taxon>Mucoromycota</taxon>
        <taxon>Mortierellomycotina</taxon>
        <taxon>Mortierellomycetes</taxon>
        <taxon>Mortierellales</taxon>
        <taxon>Mortierellaceae</taxon>
        <taxon>Mortierella</taxon>
    </lineage>
</organism>
<accession>A0A9P6Q277</accession>
<feature type="compositionally biased region" description="Basic and acidic residues" evidence="1">
    <location>
        <begin position="107"/>
        <end position="118"/>
    </location>
</feature>
<sequence>MGVNGISGANAQNGQYYTYENDPQFHHGASFQHVPRIGYMSPTEQDYAAYDGYDQYDTDYAAHQQHQDDDAAYLQYQQQQQQQQQQHLYQSPLQNGQDLNAPVTYFDPRHQDVDDHGVYSDMHSGEIYYPDQTYTVGPGPVSGGAISDNVMQQQQQQHQQQHQQYQQYHQYQQQQQQQHQHQQQADSYGVQRDPMRSSSALMSMVLGANSNSSAETSARSPEENPEYGIISPASMAASRHIADETPASSSSYVDSESHSRNAKSEPWPKHQPSMTSIGSSGGSLSSKRNPQGLVKGSRPRIPLP</sequence>
<feature type="compositionally biased region" description="Polar residues" evidence="1">
    <location>
        <begin position="208"/>
        <end position="219"/>
    </location>
</feature>
<proteinExistence type="predicted"/>
<feature type="region of interest" description="Disordered" evidence="1">
    <location>
        <begin position="94"/>
        <end position="196"/>
    </location>
</feature>
<comment type="caution">
    <text evidence="2">The sequence shown here is derived from an EMBL/GenBank/DDBJ whole genome shotgun (WGS) entry which is preliminary data.</text>
</comment>
<protein>
    <submittedName>
        <fullName evidence="2">Uncharacterized protein</fullName>
    </submittedName>
</protein>